<comment type="caution">
    <text evidence="1">The sequence shown here is derived from an EMBL/GenBank/DDBJ whole genome shotgun (WGS) entry which is preliminary data.</text>
</comment>
<protein>
    <submittedName>
        <fullName evidence="1">Uncharacterized protein</fullName>
    </submittedName>
</protein>
<name>A0A7C9NYI0_9PROT</name>
<dbReference type="AlphaFoldDB" id="A0A7C9NYI0"/>
<reference evidence="1 2" key="1">
    <citation type="submission" date="2019-09" db="EMBL/GenBank/DDBJ databases">
        <title>H2 Metabolism Revealed by Metagenomic Analysis in Subglacial Sediment of East Antarctica.</title>
        <authorList>
            <person name="Yang Z."/>
            <person name="Zhang Y."/>
            <person name="Lv Y."/>
            <person name="Yan W."/>
            <person name="Xiao X."/>
            <person name="Sun B."/>
            <person name="Ma H."/>
        </authorList>
    </citation>
    <scope>NUCLEOTIDE SEQUENCE [LARGE SCALE GENOMIC DNA]</scope>
    <source>
        <strain evidence="1">Bin2_2</strain>
    </source>
</reference>
<evidence type="ECO:0000313" key="2">
    <source>
        <dbReference type="Proteomes" id="UP000483432"/>
    </source>
</evidence>
<proteinExistence type="predicted"/>
<accession>A0A7C9NYI0</accession>
<organism evidence="1 2">
    <name type="scientific">Sulfuriferula multivorans</name>
    <dbReference type="NCBI Taxonomy" id="1559896"/>
    <lineage>
        <taxon>Bacteria</taxon>
        <taxon>Pseudomonadati</taxon>
        <taxon>Pseudomonadota</taxon>
        <taxon>Betaproteobacteria</taxon>
        <taxon>Nitrosomonadales</taxon>
        <taxon>Sulfuricellaceae</taxon>
        <taxon>Sulfuriferula</taxon>
    </lineage>
</organism>
<gene>
    <name evidence="1" type="ORF">GZ085_00360</name>
</gene>
<dbReference type="EMBL" id="JAAFGW010000003">
    <property type="protein sequence ID" value="NDP46844.1"/>
    <property type="molecule type" value="Genomic_DNA"/>
</dbReference>
<dbReference type="Proteomes" id="UP000483432">
    <property type="component" value="Unassembled WGS sequence"/>
</dbReference>
<sequence length="284" mass="31530">MGNCSYCGQPAGFLRSAHPDCSKKEKEKVAQASLGEGKIIEAIAQGISAGSNLSVLDRSLETMEQQYGIAPGRRHECLVRGWEKGVEAALEDSILDESEEQRLLLFQQHFRLGQPDLNRNGHWMKITQASVLREVLNGNIPTRVNLDGAVGINFQKGESIVWAFKDTKYLEDKTRRTFTGTSQGMSFRIAKGVYYRVGAFKGKPIETTERVHVDTGLLVVTDKNIYFSGPDKSIRVPYTKIVSFQPYSDGLGIMKDNATAKPQTFLTGDGWFVYNLVTNLSQIG</sequence>
<evidence type="ECO:0000313" key="1">
    <source>
        <dbReference type="EMBL" id="NDP46844.1"/>
    </source>
</evidence>